<proteinExistence type="predicted"/>
<gene>
    <name evidence="1" type="ORF">HUXLEY_82</name>
</gene>
<evidence type="ECO:0000313" key="2">
    <source>
        <dbReference type="Proteomes" id="UP000203302"/>
    </source>
</evidence>
<protein>
    <submittedName>
        <fullName evidence="1">Uncharacterized protein</fullName>
    </submittedName>
</protein>
<sequence>MTLLLNRFDLSPRYPTLRHDPKLIAEVEDIRLAVSEDPNGEDKIFVVIYKGQVISGVSFSKPSYPRDEDNQREQRNAAYTALSYASSHLMAVTPIFAERAVLVGQMVALYTLTNMDEFYNDDRITQRLQEDPRKAHNASDCKLDALALLSELYHVCPTFDNNGIVAQYENVKLNVLTLWGIEKIRYKLTAKGGTYELTAYVDVGFEEDSRDTVDNFMSQFEFPLQSIPVDQKEEGEDE</sequence>
<evidence type="ECO:0000313" key="1">
    <source>
        <dbReference type="EMBL" id="ANZ49164.1"/>
    </source>
</evidence>
<dbReference type="Proteomes" id="UP000203302">
    <property type="component" value="Segment"/>
</dbReference>
<dbReference type="GeneID" id="29069204"/>
<dbReference type="KEGG" id="vg:29069204"/>
<organism evidence="1 2">
    <name type="scientific">Erwinia phage vB_EamM_Huxley</name>
    <dbReference type="NCBI Taxonomy" id="1883373"/>
    <lineage>
        <taxon>Viruses</taxon>
        <taxon>Duplodnaviria</taxon>
        <taxon>Heunggongvirae</taxon>
        <taxon>Uroviricota</taxon>
        <taxon>Caudoviricetes</taxon>
        <taxon>Chimalliviridae</taxon>
        <taxon>Machinavirus</taxon>
        <taxon>Machinavirus machina</taxon>
    </lineage>
</organism>
<dbReference type="RefSeq" id="YP_009293050.1">
    <property type="nucleotide sequence ID" value="NC_031127.1"/>
</dbReference>
<name>A0A1B2ID73_9CAUD</name>
<reference evidence="2" key="1">
    <citation type="submission" date="2016-06" db="EMBL/GenBank/DDBJ databases">
        <authorList>
            <person name="Berg J.A."/>
            <person name="Grossarth S.E."/>
            <person name="Jarvis T.M."/>
            <person name="Merrill B.D."/>
            <person name="Breakwell D.P."/>
            <person name="Hope S."/>
            <person name="Grose J.H."/>
        </authorList>
    </citation>
    <scope>NUCLEOTIDE SEQUENCE [LARGE SCALE GENOMIC DNA]</scope>
</reference>
<accession>A0A1B2ID73</accession>
<dbReference type="EMBL" id="KX397368">
    <property type="protein sequence ID" value="ANZ49164.1"/>
    <property type="molecule type" value="Genomic_DNA"/>
</dbReference>